<keyword evidence="6 10" id="KW-0238">DNA-binding</keyword>
<dbReference type="InterPro" id="IPR011006">
    <property type="entry name" value="CheY-like_superfamily"/>
</dbReference>
<dbReference type="STRING" id="474960.SAMN05216180_1186"/>
<dbReference type="GO" id="GO:0000156">
    <property type="term" value="F:phosphorelay response regulator activity"/>
    <property type="evidence" value="ECO:0007669"/>
    <property type="project" value="TreeGrafter"/>
</dbReference>
<dbReference type="GO" id="GO:0003677">
    <property type="term" value="F:DNA binding"/>
    <property type="evidence" value="ECO:0007669"/>
    <property type="project" value="UniProtKB-KW"/>
</dbReference>
<feature type="domain" description="Response regulatory" evidence="12">
    <location>
        <begin position="3"/>
        <end position="119"/>
    </location>
</feature>
<dbReference type="AlphaFoldDB" id="A0A1H8A8B9"/>
<evidence type="ECO:0000256" key="2">
    <source>
        <dbReference type="ARBA" id="ARBA00022490"/>
    </source>
</evidence>
<evidence type="ECO:0000256" key="3">
    <source>
        <dbReference type="ARBA" id="ARBA00022553"/>
    </source>
</evidence>
<dbReference type="Gene3D" id="3.40.50.2300">
    <property type="match status" value="1"/>
</dbReference>
<dbReference type="InterPro" id="IPR036388">
    <property type="entry name" value="WH-like_DNA-bd_sf"/>
</dbReference>
<dbReference type="InterPro" id="IPR036390">
    <property type="entry name" value="WH_DNA-bd_sf"/>
</dbReference>
<protein>
    <recommendedName>
        <fullName evidence="10">Transcriptional regulatory protein</fullName>
    </recommendedName>
</protein>
<reference evidence="13 14" key="1">
    <citation type="submission" date="2016-10" db="EMBL/GenBank/DDBJ databases">
        <authorList>
            <person name="de Groot N.N."/>
        </authorList>
    </citation>
    <scope>NUCLEOTIDE SEQUENCE [LARGE SCALE GENOMIC DNA]</scope>
    <source>
        <strain evidence="13 14">CGMCC 1.5070</strain>
    </source>
</reference>
<evidence type="ECO:0000259" key="12">
    <source>
        <dbReference type="PROSITE" id="PS50110"/>
    </source>
</evidence>
<gene>
    <name evidence="13" type="ORF">SAMN05216180_1186</name>
</gene>
<evidence type="ECO:0000313" key="14">
    <source>
        <dbReference type="Proteomes" id="UP000199158"/>
    </source>
</evidence>
<dbReference type="Gene3D" id="1.10.10.10">
    <property type="entry name" value="Winged helix-like DNA-binding domain superfamily/Winged helix DNA-binding domain"/>
    <property type="match status" value="1"/>
</dbReference>
<dbReference type="PROSITE" id="PS50110">
    <property type="entry name" value="RESPONSE_REGULATORY"/>
    <property type="match status" value="1"/>
</dbReference>
<dbReference type="PANTHER" id="PTHR45526:SF1">
    <property type="entry name" value="TRANSCRIPTIONAL REGULATORY PROTEIN DCUR-RELATED"/>
    <property type="match status" value="1"/>
</dbReference>
<dbReference type="GO" id="GO:0003700">
    <property type="term" value="F:DNA-binding transcription factor activity"/>
    <property type="evidence" value="ECO:0007669"/>
    <property type="project" value="InterPro"/>
</dbReference>
<dbReference type="InterPro" id="IPR024187">
    <property type="entry name" value="Sig_transdc_resp-reg_cit/mal"/>
</dbReference>
<dbReference type="EMBL" id="FOCG01000001">
    <property type="protein sequence ID" value="SEM66940.1"/>
    <property type="molecule type" value="Genomic_DNA"/>
</dbReference>
<evidence type="ECO:0000256" key="8">
    <source>
        <dbReference type="ARBA" id="ARBA00023163"/>
    </source>
</evidence>
<dbReference type="GO" id="GO:0005737">
    <property type="term" value="C:cytoplasm"/>
    <property type="evidence" value="ECO:0007669"/>
    <property type="project" value="UniProtKB-SubCell"/>
</dbReference>
<dbReference type="SMART" id="SM00448">
    <property type="entry name" value="REC"/>
    <property type="match status" value="1"/>
</dbReference>
<dbReference type="Pfam" id="PF00072">
    <property type="entry name" value="Response_reg"/>
    <property type="match status" value="1"/>
</dbReference>
<proteinExistence type="predicted"/>
<keyword evidence="5 10" id="KW-0805">Transcription regulation</keyword>
<keyword evidence="14" id="KW-1185">Reference proteome</keyword>
<keyword evidence="2 10" id="KW-0963">Cytoplasm</keyword>
<evidence type="ECO:0000313" key="13">
    <source>
        <dbReference type="EMBL" id="SEM66940.1"/>
    </source>
</evidence>
<dbReference type="Pfam" id="PF20714">
    <property type="entry name" value="HTH_64"/>
    <property type="match status" value="1"/>
</dbReference>
<name>A0A1H8A8B9_9FIRM</name>
<dbReference type="SUPFAM" id="SSF52172">
    <property type="entry name" value="CheY-like"/>
    <property type="match status" value="1"/>
</dbReference>
<evidence type="ECO:0000256" key="6">
    <source>
        <dbReference type="ARBA" id="ARBA00023125"/>
    </source>
</evidence>
<feature type="modified residue" description="4-aspartylphosphate" evidence="11">
    <location>
        <position position="54"/>
    </location>
</feature>
<keyword evidence="7 10" id="KW-0010">Activator</keyword>
<keyword evidence="3 11" id="KW-0597">Phosphoprotein</keyword>
<dbReference type="PIRSF" id="PIRSF006171">
    <property type="entry name" value="RR_citrat_malat"/>
    <property type="match status" value="1"/>
</dbReference>
<keyword evidence="4 10" id="KW-0902">Two-component regulatory system</keyword>
<sequence length="232" mass="26407">MYNVIIVEDDPMVAAINRQYIEQNPLLCVTAELRSGKEALAYLQTHTADLAIVDYYMPIMNGMEFLQAVRQQSIALDFVMVTAVNDAATIGQLMQLGLVDYLIKPFEMKRFTQAMEKFITQRQITGSKTPLEQSTLDKLLQAQQETGSNELLDKGLQQRTLDILYACLVQNKNVLMTAEDITEKTGLSRVTVRRYMNYLLDRREIISEIDYSTGGRPCIMYQLSTSSKHSKK</sequence>
<evidence type="ECO:0000256" key="7">
    <source>
        <dbReference type="ARBA" id="ARBA00023159"/>
    </source>
</evidence>
<comment type="function">
    <text evidence="9">May play the central regulatory role in sporulation. It may be an element of the effector pathway responsible for the activation of sporulation genes in response to nutritional stress. Spo0A may act in concert with spo0H (a sigma factor) to control the expression of some genes that are critical to the sporulation process.</text>
</comment>
<dbReference type="InterPro" id="IPR048714">
    <property type="entry name" value="DpiA-like_HTH"/>
</dbReference>
<evidence type="ECO:0000256" key="10">
    <source>
        <dbReference type="PIRNR" id="PIRNR006171"/>
    </source>
</evidence>
<dbReference type="Proteomes" id="UP000199158">
    <property type="component" value="Unassembled WGS sequence"/>
</dbReference>
<dbReference type="SUPFAM" id="SSF46785">
    <property type="entry name" value="Winged helix' DNA-binding domain"/>
    <property type="match status" value="1"/>
</dbReference>
<evidence type="ECO:0000256" key="11">
    <source>
        <dbReference type="PROSITE-ProRule" id="PRU00169"/>
    </source>
</evidence>
<dbReference type="OrthoDB" id="9759232at2"/>
<dbReference type="RefSeq" id="WP_092752595.1">
    <property type="nucleotide sequence ID" value="NZ_FOCG01000001.1"/>
</dbReference>
<comment type="subcellular location">
    <subcellularLocation>
        <location evidence="1 10">Cytoplasm</location>
    </subcellularLocation>
</comment>
<keyword evidence="8 10" id="KW-0804">Transcription</keyword>
<accession>A0A1H8A8B9</accession>
<evidence type="ECO:0000256" key="4">
    <source>
        <dbReference type="ARBA" id="ARBA00023012"/>
    </source>
</evidence>
<dbReference type="InterPro" id="IPR051271">
    <property type="entry name" value="2C-system_Tx_regulators"/>
</dbReference>
<evidence type="ECO:0000256" key="5">
    <source>
        <dbReference type="ARBA" id="ARBA00023015"/>
    </source>
</evidence>
<dbReference type="PANTHER" id="PTHR45526">
    <property type="entry name" value="TRANSCRIPTIONAL REGULATORY PROTEIN DPIA"/>
    <property type="match status" value="1"/>
</dbReference>
<dbReference type="InterPro" id="IPR001789">
    <property type="entry name" value="Sig_transdc_resp-reg_receiver"/>
</dbReference>
<evidence type="ECO:0000256" key="9">
    <source>
        <dbReference type="ARBA" id="ARBA00024867"/>
    </source>
</evidence>
<organism evidence="13 14">
    <name type="scientific">Hydrogenoanaerobacterium saccharovorans</name>
    <dbReference type="NCBI Taxonomy" id="474960"/>
    <lineage>
        <taxon>Bacteria</taxon>
        <taxon>Bacillati</taxon>
        <taxon>Bacillota</taxon>
        <taxon>Clostridia</taxon>
        <taxon>Eubacteriales</taxon>
        <taxon>Oscillospiraceae</taxon>
        <taxon>Hydrogenoanaerobacterium</taxon>
    </lineage>
</organism>
<evidence type="ECO:0000256" key="1">
    <source>
        <dbReference type="ARBA" id="ARBA00004496"/>
    </source>
</evidence>